<dbReference type="EMBL" id="FN555004">
    <property type="protein sequence ID" value="CBG40653.1"/>
    <property type="molecule type" value="Genomic_DNA"/>
</dbReference>
<dbReference type="Gene3D" id="3.60.70.12">
    <property type="entry name" value="L-amino peptidase D-ALA esterase/amidase"/>
    <property type="match status" value="1"/>
</dbReference>
<sequence length="402" mass="44107">MEYKIFPIKGGVCAPRGFLADGYCAGLGKLDKEGRAALDVGYIYMQIPCCVYALFTQNAFKAAPILHFLENVSGKKSNFVLINTKNANAMTGKRGLEDVYEILSALQKKFPQIQNPIMSSTGVIGYHLPKEKILSSFDQIYLEKRDESGHERAATAIMTTDRYAKEIAFEVIDSLGKKFRIGAMAKGAGMIQPSMATMLCYITTDARLNNAQSLLERAVKKTFNTISVDGDMSTNDSVMLFCSEDVEVQEEIFEEVLVMALEKLAKDIVRDGEGSTKLVGFKINSAWSDAEAERAAKALSNSLLVKTAIFGGDPNWGRIASTIGASGVKCDANLLKIRIGGVLVYDCGEIYFDKETEARAGKKMQQESFLIECDLGMGEGSYLAYGCDLGYEYVKINADYRS</sequence>
<feature type="active site" description="Nucleophile" evidence="6">
    <location>
        <position position="197"/>
    </location>
</feature>
<feature type="chain" id="PRO_5023474390" description="Arginine biosynthesis bifunctional protein ArgJ alpha chain" evidence="6">
    <location>
        <begin position="1"/>
        <end position="196"/>
    </location>
</feature>
<evidence type="ECO:0000256" key="6">
    <source>
        <dbReference type="HAMAP-Rule" id="MF_01106"/>
    </source>
</evidence>
<organism evidence="7 8">
    <name type="scientific">Helicobacter mustelae (strain ATCC 43772 / CCUG 25715 / CIP 103759 / LMG 18044 / NCTC 12198 / R85-136P)</name>
    <name type="common">Campylobacter mustelae</name>
    <dbReference type="NCBI Taxonomy" id="679897"/>
    <lineage>
        <taxon>Bacteria</taxon>
        <taxon>Pseudomonadati</taxon>
        <taxon>Campylobacterota</taxon>
        <taxon>Epsilonproteobacteria</taxon>
        <taxon>Campylobacterales</taxon>
        <taxon>Helicobacteraceae</taxon>
        <taxon>Helicobacter</taxon>
    </lineage>
</organism>
<dbReference type="CDD" id="cd02152">
    <property type="entry name" value="OAT"/>
    <property type="match status" value="1"/>
</dbReference>
<evidence type="ECO:0000256" key="3">
    <source>
        <dbReference type="ARBA" id="ARBA00022679"/>
    </source>
</evidence>
<dbReference type="Proteomes" id="UP000001522">
    <property type="component" value="Chromosome"/>
</dbReference>
<feature type="binding site" evidence="6">
    <location>
        <position position="397"/>
    </location>
    <ligand>
        <name>substrate</name>
    </ligand>
</feature>
<evidence type="ECO:0000313" key="7">
    <source>
        <dbReference type="EMBL" id="CBG40653.1"/>
    </source>
</evidence>
<keyword evidence="4 6" id="KW-0068">Autocatalytic cleavage</keyword>
<dbReference type="PANTHER" id="PTHR23100:SF0">
    <property type="entry name" value="ARGININE BIOSYNTHESIS BIFUNCTIONAL PROTEIN ARGJ, MITOCHONDRIAL"/>
    <property type="match status" value="1"/>
</dbReference>
<dbReference type="NCBIfam" id="NF003802">
    <property type="entry name" value="PRK05388.1"/>
    <property type="match status" value="1"/>
</dbReference>
<dbReference type="HAMAP" id="MF_01106">
    <property type="entry name" value="ArgJ"/>
    <property type="match status" value="1"/>
</dbReference>
<dbReference type="UniPathway" id="UPA00068">
    <property type="reaction ID" value="UER00106"/>
</dbReference>
<dbReference type="InterPro" id="IPR016117">
    <property type="entry name" value="ArgJ-like_dom_sf"/>
</dbReference>
<protein>
    <recommendedName>
        <fullName evidence="6">Arginine biosynthesis bifunctional protein ArgJ</fullName>
    </recommendedName>
    <domain>
        <recommendedName>
            <fullName evidence="6">Glutamate N-acetyltransferase</fullName>
            <ecNumber evidence="6">2.3.1.35</ecNumber>
        </recommendedName>
        <alternativeName>
            <fullName evidence="6">Ornithine acetyltransferase</fullName>
            <shortName evidence="6">OATase</shortName>
        </alternativeName>
        <alternativeName>
            <fullName evidence="6">Ornithine transacetylase</fullName>
        </alternativeName>
    </domain>
    <domain>
        <recommendedName>
            <fullName evidence="6">Amino-acid acetyltransferase</fullName>
            <ecNumber evidence="6">2.3.1.1</ecNumber>
        </recommendedName>
        <alternativeName>
            <fullName evidence="6">N-acetylglutamate synthase</fullName>
            <shortName evidence="6">AGSase</shortName>
        </alternativeName>
    </domain>
    <component>
        <recommendedName>
            <fullName evidence="6">Arginine biosynthesis bifunctional protein ArgJ alpha chain</fullName>
        </recommendedName>
    </component>
    <component>
        <recommendedName>
            <fullName evidence="6">Arginine biosynthesis bifunctional protein ArgJ beta chain</fullName>
        </recommendedName>
    </component>
</protein>
<dbReference type="GO" id="GO:0004042">
    <property type="term" value="F:L-glutamate N-acetyltransferase activity"/>
    <property type="evidence" value="ECO:0007669"/>
    <property type="project" value="UniProtKB-UniRule"/>
</dbReference>
<dbReference type="GO" id="GO:0006592">
    <property type="term" value="P:ornithine biosynthetic process"/>
    <property type="evidence" value="ECO:0007669"/>
    <property type="project" value="TreeGrafter"/>
</dbReference>
<accession>D3UJH7</accession>
<dbReference type="GO" id="GO:0004358">
    <property type="term" value="F:L-glutamate N-acetyltransferase activity, acting on acetyl-L-ornithine as donor"/>
    <property type="evidence" value="ECO:0007669"/>
    <property type="project" value="UniProtKB-UniRule"/>
</dbReference>
<comment type="subunit">
    <text evidence="2 6">Heterotetramer of two alpha and two beta chains.</text>
</comment>
<dbReference type="eggNOG" id="COG1364">
    <property type="taxonomic scope" value="Bacteria"/>
</dbReference>
<evidence type="ECO:0000313" key="8">
    <source>
        <dbReference type="Proteomes" id="UP000001522"/>
    </source>
</evidence>
<comment type="pathway">
    <text evidence="6">Amino-acid biosynthesis; L-arginine biosynthesis; N(2)-acetyl-L-ornithine from L-glutamate: step 1/4.</text>
</comment>
<dbReference type="NCBIfam" id="TIGR00120">
    <property type="entry name" value="ArgJ"/>
    <property type="match status" value="1"/>
</dbReference>
<gene>
    <name evidence="6 7" type="primary">argJ</name>
    <name evidence="7" type="ordered locus">HMU14000</name>
</gene>
<dbReference type="Gene3D" id="3.10.20.340">
    <property type="entry name" value="ArgJ beta chain, C-terminal domain"/>
    <property type="match status" value="1"/>
</dbReference>
<dbReference type="SUPFAM" id="SSF56266">
    <property type="entry name" value="DmpA/ArgJ-like"/>
    <property type="match status" value="1"/>
</dbReference>
<feature type="chain" id="PRO_5023474391" description="Arginine biosynthesis bifunctional protein ArgJ beta chain" evidence="6">
    <location>
        <begin position="197"/>
        <end position="402"/>
    </location>
</feature>
<evidence type="ECO:0000256" key="5">
    <source>
        <dbReference type="ARBA" id="ARBA00023315"/>
    </source>
</evidence>
<keyword evidence="6" id="KW-0963">Cytoplasm</keyword>
<feature type="binding site" evidence="6">
    <location>
        <position position="402"/>
    </location>
    <ligand>
        <name>substrate</name>
    </ligand>
</feature>
<evidence type="ECO:0000256" key="4">
    <source>
        <dbReference type="ARBA" id="ARBA00022813"/>
    </source>
</evidence>
<evidence type="ECO:0000256" key="1">
    <source>
        <dbReference type="ARBA" id="ARBA00006774"/>
    </source>
</evidence>
<comment type="pathway">
    <text evidence="6">Amino-acid biosynthesis; L-arginine biosynthesis; L-ornithine and N-acetyl-L-glutamate from L-glutamate and N(2)-acetyl-L-ornithine (cyclic): step 1/1.</text>
</comment>
<comment type="function">
    <text evidence="6">Catalyzes two activities which are involved in the cyclic version of arginine biosynthesis: the synthesis of N-acetylglutamate from glutamate and acetyl-CoA as the acetyl donor, and of ornithine by transacetylation between N(2)-acetylornithine and glutamate.</text>
</comment>
<feature type="binding site" evidence="6">
    <location>
        <position position="159"/>
    </location>
    <ligand>
        <name>substrate</name>
    </ligand>
</feature>
<dbReference type="STRING" id="679897.HMU14000"/>
<comment type="similarity">
    <text evidence="1 6">Belongs to the ArgJ family.</text>
</comment>
<keyword evidence="6" id="KW-0055">Arginine biosynthesis</keyword>
<dbReference type="KEGG" id="hms:HMU14000"/>
<keyword evidence="8" id="KW-1185">Reference proteome</keyword>
<name>D3UJH7_HELM1</name>
<feature type="site" description="Involved in the stabilization of negative charge on the oxyanion by the formation of the oxyanion hole" evidence="6">
    <location>
        <position position="121"/>
    </location>
</feature>
<evidence type="ECO:0000256" key="2">
    <source>
        <dbReference type="ARBA" id="ARBA00011475"/>
    </source>
</evidence>
<reference evidence="7 8" key="1">
    <citation type="journal article" date="2010" name="BMC Genomics">
        <title>Comparative genomics and proteomics of Helicobacter mustelae, an ulcerogenic and carcinogenic gastric pathogen.</title>
        <authorList>
            <person name="O'Toole P.W."/>
            <person name="Snelling W.J."/>
            <person name="Canchaya C."/>
            <person name="Forde B.M."/>
            <person name="Hardie K.R."/>
            <person name="Josenhans C."/>
            <person name="Graham R.L.J."/>
            <person name="McMullan G."/>
            <person name="Parkhill J."/>
            <person name="Belda E."/>
            <person name="Bentley S.D."/>
        </authorList>
    </citation>
    <scope>NUCLEOTIDE SEQUENCE [LARGE SCALE GENOMIC DNA]</scope>
    <source>
        <strain evidence="8">ATCC 43772 / LMG 18044 / NCTC 12198 / 12198</strain>
    </source>
</reference>
<dbReference type="EC" id="2.3.1.1" evidence="6"/>
<keyword evidence="6" id="KW-0028">Amino-acid biosynthesis</keyword>
<feature type="site" description="Cleavage; by autolysis" evidence="6">
    <location>
        <begin position="196"/>
        <end position="197"/>
    </location>
</feature>
<dbReference type="Pfam" id="PF01960">
    <property type="entry name" value="ArgJ"/>
    <property type="match status" value="1"/>
</dbReference>
<dbReference type="RefSeq" id="WP_013023719.1">
    <property type="nucleotide sequence ID" value="NC_013949.1"/>
</dbReference>
<dbReference type="MEROPS" id="T05.002"/>
<proteinExistence type="inferred from homology"/>
<comment type="catalytic activity">
    <reaction evidence="6">
        <text>N(2)-acetyl-L-ornithine + L-glutamate = N-acetyl-L-glutamate + L-ornithine</text>
        <dbReference type="Rhea" id="RHEA:15349"/>
        <dbReference type="ChEBI" id="CHEBI:29985"/>
        <dbReference type="ChEBI" id="CHEBI:44337"/>
        <dbReference type="ChEBI" id="CHEBI:46911"/>
        <dbReference type="ChEBI" id="CHEBI:57805"/>
        <dbReference type="EC" id="2.3.1.35"/>
    </reaction>
</comment>
<dbReference type="InterPro" id="IPR042195">
    <property type="entry name" value="ArgJ_beta_C"/>
</dbReference>
<dbReference type="InterPro" id="IPR002813">
    <property type="entry name" value="Arg_biosynth_ArgJ"/>
</dbReference>
<comment type="catalytic activity">
    <reaction evidence="6">
        <text>L-glutamate + acetyl-CoA = N-acetyl-L-glutamate + CoA + H(+)</text>
        <dbReference type="Rhea" id="RHEA:24292"/>
        <dbReference type="ChEBI" id="CHEBI:15378"/>
        <dbReference type="ChEBI" id="CHEBI:29985"/>
        <dbReference type="ChEBI" id="CHEBI:44337"/>
        <dbReference type="ChEBI" id="CHEBI:57287"/>
        <dbReference type="ChEBI" id="CHEBI:57288"/>
        <dbReference type="EC" id="2.3.1.1"/>
    </reaction>
</comment>
<dbReference type="GO" id="GO:0006526">
    <property type="term" value="P:L-arginine biosynthetic process"/>
    <property type="evidence" value="ECO:0007669"/>
    <property type="project" value="UniProtKB-UniRule"/>
</dbReference>
<dbReference type="AlphaFoldDB" id="D3UJH7"/>
<feature type="site" description="Involved in the stabilization of negative charge on the oxyanion by the formation of the oxyanion hole" evidence="6">
    <location>
        <position position="122"/>
    </location>
</feature>
<keyword evidence="6" id="KW-0511">Multifunctional enzyme</keyword>
<dbReference type="PANTHER" id="PTHR23100">
    <property type="entry name" value="ARGININE BIOSYNTHESIS BIFUNCTIONAL PROTEIN ARGJ"/>
    <property type="match status" value="1"/>
</dbReference>
<feature type="binding site" evidence="6">
    <location>
        <position position="186"/>
    </location>
    <ligand>
        <name>substrate</name>
    </ligand>
</feature>
<feature type="binding site" evidence="6">
    <location>
        <position position="197"/>
    </location>
    <ligand>
        <name>substrate</name>
    </ligand>
</feature>
<dbReference type="GO" id="GO:0005737">
    <property type="term" value="C:cytoplasm"/>
    <property type="evidence" value="ECO:0007669"/>
    <property type="project" value="UniProtKB-SubCell"/>
</dbReference>
<feature type="binding site" evidence="6">
    <location>
        <position position="273"/>
    </location>
    <ligand>
        <name>substrate</name>
    </ligand>
</feature>
<keyword evidence="5 6" id="KW-0012">Acyltransferase</keyword>
<comment type="subcellular location">
    <subcellularLocation>
        <location evidence="6">Cytoplasm</location>
    </subcellularLocation>
</comment>
<dbReference type="HOGENOM" id="CLU_027172_1_0_7"/>
<keyword evidence="3 6" id="KW-0808">Transferase</keyword>
<dbReference type="EC" id="2.3.1.35" evidence="6"/>